<dbReference type="EMBL" id="BSYO01000032">
    <property type="protein sequence ID" value="GMH26918.1"/>
    <property type="molecule type" value="Genomic_DNA"/>
</dbReference>
<gene>
    <name evidence="1" type="ORF">Nepgr_028761</name>
</gene>
<name>A0AAD3TCX1_NEPGR</name>
<sequence>MGGSTTVAKYTCAVLVIFIVAVVLPVNAVTHRKILSSGSAELPSSKTVPNVPLPPISPRPSVPLPPISPILPPIPPIPRPIPPLLPAPPYPAFPSFQFRWRTRK</sequence>
<evidence type="ECO:0000313" key="1">
    <source>
        <dbReference type="EMBL" id="GMH26918.1"/>
    </source>
</evidence>
<reference evidence="1" key="1">
    <citation type="submission" date="2023-05" db="EMBL/GenBank/DDBJ databases">
        <title>Nepenthes gracilis genome sequencing.</title>
        <authorList>
            <person name="Fukushima K."/>
        </authorList>
    </citation>
    <scope>NUCLEOTIDE SEQUENCE</scope>
    <source>
        <strain evidence="1">SING2019-196</strain>
    </source>
</reference>
<dbReference type="Proteomes" id="UP001279734">
    <property type="component" value="Unassembled WGS sequence"/>
</dbReference>
<keyword evidence="2" id="KW-1185">Reference proteome</keyword>
<dbReference type="AlphaFoldDB" id="A0AAD3TCX1"/>
<protein>
    <submittedName>
        <fullName evidence="1">Uncharacterized protein</fullName>
    </submittedName>
</protein>
<proteinExistence type="predicted"/>
<comment type="caution">
    <text evidence="1">The sequence shown here is derived from an EMBL/GenBank/DDBJ whole genome shotgun (WGS) entry which is preliminary data.</text>
</comment>
<organism evidence="1 2">
    <name type="scientific">Nepenthes gracilis</name>
    <name type="common">Slender pitcher plant</name>
    <dbReference type="NCBI Taxonomy" id="150966"/>
    <lineage>
        <taxon>Eukaryota</taxon>
        <taxon>Viridiplantae</taxon>
        <taxon>Streptophyta</taxon>
        <taxon>Embryophyta</taxon>
        <taxon>Tracheophyta</taxon>
        <taxon>Spermatophyta</taxon>
        <taxon>Magnoliopsida</taxon>
        <taxon>eudicotyledons</taxon>
        <taxon>Gunneridae</taxon>
        <taxon>Pentapetalae</taxon>
        <taxon>Caryophyllales</taxon>
        <taxon>Nepenthaceae</taxon>
        <taxon>Nepenthes</taxon>
    </lineage>
</organism>
<evidence type="ECO:0000313" key="2">
    <source>
        <dbReference type="Proteomes" id="UP001279734"/>
    </source>
</evidence>
<accession>A0AAD3TCX1</accession>